<comment type="caution">
    <text evidence="3">The sequence shown here is derived from an EMBL/GenBank/DDBJ whole genome shotgun (WGS) entry which is preliminary data.</text>
</comment>
<evidence type="ECO:0000313" key="4">
    <source>
        <dbReference type="Proteomes" id="UP000582981"/>
    </source>
</evidence>
<evidence type="ECO:0000313" key="3">
    <source>
        <dbReference type="EMBL" id="NWB50342.1"/>
    </source>
</evidence>
<proteinExistence type="predicted"/>
<evidence type="ECO:0000256" key="1">
    <source>
        <dbReference type="SAM" id="MobiDB-lite"/>
    </source>
</evidence>
<gene>
    <name evidence="3" type="ORF">HX829_28105</name>
</gene>
<dbReference type="EMBL" id="JACAPU010000043">
    <property type="protein sequence ID" value="NWB50342.1"/>
    <property type="molecule type" value="Genomic_DNA"/>
</dbReference>
<protein>
    <submittedName>
        <fullName evidence="3">Uncharacterized protein</fullName>
    </submittedName>
</protein>
<dbReference type="Proteomes" id="UP000582981">
    <property type="component" value="Unassembled WGS sequence"/>
</dbReference>
<dbReference type="AlphaFoldDB" id="A0A7Y7WJ77"/>
<accession>A0A7Y7WJ77</accession>
<feature type="compositionally biased region" description="Low complexity" evidence="1">
    <location>
        <begin position="68"/>
        <end position="77"/>
    </location>
</feature>
<name>A0A7Y7WJ77_9PSED</name>
<reference evidence="3 4" key="1">
    <citation type="submission" date="2020-04" db="EMBL/GenBank/DDBJ databases">
        <title>Molecular characterization of pseudomonads from Agaricus bisporus reveal novel blotch 2 pathogens in Western Europe.</title>
        <authorList>
            <person name="Taparia T."/>
            <person name="Krijger M."/>
            <person name="Haynes E."/>
            <person name="Elpinstone J.G."/>
            <person name="Noble R."/>
            <person name="Van Der Wolf J."/>
        </authorList>
    </citation>
    <scope>NUCLEOTIDE SEQUENCE [LARGE SCALE GENOMIC DNA]</scope>
    <source>
        <strain evidence="3 4">F1001</strain>
    </source>
</reference>
<dbReference type="RefSeq" id="WP_177145524.1">
    <property type="nucleotide sequence ID" value="NZ_JACAPU010000043.1"/>
</dbReference>
<sequence length="77" mass="7700">MNNRLKFPATSLMMIGALSASVLLTPAQAATLQTVGPTTVTASSLAQSVNSTGKLWGPSAPIPPAGPIAPGSIQVSR</sequence>
<feature type="region of interest" description="Disordered" evidence="1">
    <location>
        <begin position="56"/>
        <end position="77"/>
    </location>
</feature>
<feature type="chain" id="PRO_5030721567" evidence="2">
    <location>
        <begin position="30"/>
        <end position="77"/>
    </location>
</feature>
<feature type="signal peptide" evidence="2">
    <location>
        <begin position="1"/>
        <end position="29"/>
    </location>
</feature>
<organism evidence="3 4">
    <name type="scientific">Pseudomonas gingeri</name>
    <dbReference type="NCBI Taxonomy" id="117681"/>
    <lineage>
        <taxon>Bacteria</taxon>
        <taxon>Pseudomonadati</taxon>
        <taxon>Pseudomonadota</taxon>
        <taxon>Gammaproteobacteria</taxon>
        <taxon>Pseudomonadales</taxon>
        <taxon>Pseudomonadaceae</taxon>
        <taxon>Pseudomonas</taxon>
    </lineage>
</organism>
<evidence type="ECO:0000256" key="2">
    <source>
        <dbReference type="SAM" id="SignalP"/>
    </source>
</evidence>
<keyword evidence="2" id="KW-0732">Signal</keyword>